<evidence type="ECO:0000256" key="7">
    <source>
        <dbReference type="ARBA" id="ARBA00023237"/>
    </source>
</evidence>
<protein>
    <submittedName>
        <fullName evidence="13">SusC/RagA family TonB-linked outer membrane protein</fullName>
    </submittedName>
</protein>
<dbReference type="InterPro" id="IPR023997">
    <property type="entry name" value="TonB-dep_OMP_SusC/RagA_CS"/>
</dbReference>
<dbReference type="InterPro" id="IPR037066">
    <property type="entry name" value="Plug_dom_sf"/>
</dbReference>
<evidence type="ECO:0000256" key="3">
    <source>
        <dbReference type="ARBA" id="ARBA00022452"/>
    </source>
</evidence>
<name>A0A9X2JFL9_9SPHI</name>
<sequence length="1143" mass="125240">MKRKLPKLLMALGAISLALEPAMSQDLANRAFSGKTENPSAYSEQREPLQHALSTLQEYFKVNIIFEDSSIKGCFTSIDVNSLKDLTIEEALAELVSPLGLRYKKVDEKNYIIKAKKVINKVKNEELESIASSYSTIIATPVKGHVTDKKTGEALPGVSISIKGSSLGTTSDVNGDYTIDVPNESSVLVFSFLGYKPVEITVGKNSIINPELDMESHLLNEVQVVEVGYGTQKKEAVAGSVATISNERIKQMPSVNLGTALAGNTPGLIVAQRGGAPGSEDNSILIRSTSLLATPLIVVDGVARTNASYTNQVGINDIDPNDVESVTVLKDIASTSIYGARGANGVILITTKRGKESPAKFNFSSSTTFSQPTKLPKFLDGYQQALLENERAINSGATAAYSDADLEIIRTNSNPDRYAQTNWAEQGLKKFSNGQNYNLNVTGGNDKMKYYLGGGLNQQKSLLKIDNDFKRYSFISNLDAKIAKNLDVSADINYKLESANTPNGGFGGLYGQLFSQSPLQPVTFSNGLPAAFLTSAQNPVYAAQNGGYALTESNFFTGKIKAKYTVPFVKGFSAEGMLSIDRSTVFNKNFSTPFKLYRADANGVYNAVTGVDAKGNDQKPTLSEIFNKSSFNTKNFSLNYNRSFGKHSVAALAMFESTEAYGERLQASRSNIFSNKTDQLFAGDANITNTGLGYETGRAGYIGRLNYSYFGKYYLEGSYRYEGSTNFPEDKRWGFFPSVAGAWRISEEGFLKNNQHFINNLKLRASYGMAGDESGSGYSAYQTGYSVASTGANGYIWNGAYATSVFAGTSTINPNFTWAKVRSYNIGLDFELWKGLLSGEFDVYNKQAYDLLTPMFTSSATVPLSFGAVAPKQNQGKTHTNGFELSLTHRNQITKNWGYYVTGNISKTKTIIDFSGEVAGLPEWDVNRHNELGANVDRFYKSLGLFQNQAEIDAYPVDQDGQKNKTIKPGDIKYADLNGDGILDTKDVYVVDNSTIPVVNYAFNLGTSYKNISVDLAFVGAADYTNNNLAQTWANFDERQLDRWSVDNPDASWPRLSTSGNNTKKSDFYGTDGSYLRLRSVQLNYSLPKMFIQHLGLDAFTVFVQGGNLLTFSKVKFMDPENNNNWGYYGPQRTFAMGLNVKF</sequence>
<keyword evidence="2 8" id="KW-0813">Transport</keyword>
<feature type="signal peptide" evidence="10">
    <location>
        <begin position="1"/>
        <end position="24"/>
    </location>
</feature>
<evidence type="ECO:0000256" key="8">
    <source>
        <dbReference type="PROSITE-ProRule" id="PRU01360"/>
    </source>
</evidence>
<dbReference type="InterPro" id="IPR000531">
    <property type="entry name" value="Beta-barrel_TonB"/>
</dbReference>
<dbReference type="Gene3D" id="2.170.130.10">
    <property type="entry name" value="TonB-dependent receptor, plug domain"/>
    <property type="match status" value="1"/>
</dbReference>
<evidence type="ECO:0000256" key="1">
    <source>
        <dbReference type="ARBA" id="ARBA00004571"/>
    </source>
</evidence>
<dbReference type="EMBL" id="JAMWYS010000036">
    <property type="protein sequence ID" value="MCO4293576.1"/>
    <property type="molecule type" value="Genomic_DNA"/>
</dbReference>
<dbReference type="Pfam" id="PF13715">
    <property type="entry name" value="CarbopepD_reg_2"/>
    <property type="match status" value="1"/>
</dbReference>
<evidence type="ECO:0000313" key="14">
    <source>
        <dbReference type="Proteomes" id="UP001155182"/>
    </source>
</evidence>
<evidence type="ECO:0000256" key="9">
    <source>
        <dbReference type="RuleBase" id="RU003357"/>
    </source>
</evidence>
<dbReference type="NCBIfam" id="TIGR04056">
    <property type="entry name" value="OMP_RagA_SusC"/>
    <property type="match status" value="1"/>
</dbReference>
<keyword evidence="7 8" id="KW-0998">Cell outer membrane</keyword>
<dbReference type="Gene3D" id="2.60.40.1120">
    <property type="entry name" value="Carboxypeptidase-like, regulatory domain"/>
    <property type="match status" value="1"/>
</dbReference>
<dbReference type="InterPro" id="IPR023996">
    <property type="entry name" value="TonB-dep_OMP_SusC/RagA"/>
</dbReference>
<dbReference type="SUPFAM" id="SSF49464">
    <property type="entry name" value="Carboxypeptidase regulatory domain-like"/>
    <property type="match status" value="1"/>
</dbReference>
<dbReference type="Pfam" id="PF00593">
    <property type="entry name" value="TonB_dep_Rec_b-barrel"/>
    <property type="match status" value="1"/>
</dbReference>
<dbReference type="InterPro" id="IPR008969">
    <property type="entry name" value="CarboxyPept-like_regulatory"/>
</dbReference>
<dbReference type="Pfam" id="PF07715">
    <property type="entry name" value="Plug"/>
    <property type="match status" value="1"/>
</dbReference>
<comment type="subcellular location">
    <subcellularLocation>
        <location evidence="1 8">Cell outer membrane</location>
        <topology evidence="1 8">Multi-pass membrane protein</topology>
    </subcellularLocation>
</comment>
<dbReference type="SUPFAM" id="SSF56935">
    <property type="entry name" value="Porins"/>
    <property type="match status" value="1"/>
</dbReference>
<evidence type="ECO:0000259" key="12">
    <source>
        <dbReference type="Pfam" id="PF07715"/>
    </source>
</evidence>
<feature type="chain" id="PRO_5040801970" evidence="10">
    <location>
        <begin position="25"/>
        <end position="1143"/>
    </location>
</feature>
<reference evidence="13" key="1">
    <citation type="submission" date="2022-06" db="EMBL/GenBank/DDBJ databases">
        <title>Solitalea sp. MAHUQ-68 isolated from rhizospheric soil.</title>
        <authorList>
            <person name="Huq M.A."/>
        </authorList>
    </citation>
    <scope>NUCLEOTIDE SEQUENCE</scope>
    <source>
        <strain evidence="13">MAHUQ-68</strain>
    </source>
</reference>
<evidence type="ECO:0000259" key="11">
    <source>
        <dbReference type="Pfam" id="PF00593"/>
    </source>
</evidence>
<feature type="domain" description="TonB-dependent receptor plug" evidence="12">
    <location>
        <begin position="234"/>
        <end position="346"/>
    </location>
</feature>
<comment type="caution">
    <text evidence="13">The sequence shown here is derived from an EMBL/GenBank/DDBJ whole genome shotgun (WGS) entry which is preliminary data.</text>
</comment>
<keyword evidence="4 8" id="KW-0812">Transmembrane</keyword>
<gene>
    <name evidence="13" type="ORF">NF867_11940</name>
</gene>
<keyword evidence="3 8" id="KW-1134">Transmembrane beta strand</keyword>
<dbReference type="InterPro" id="IPR039426">
    <property type="entry name" value="TonB-dep_rcpt-like"/>
</dbReference>
<dbReference type="PROSITE" id="PS52016">
    <property type="entry name" value="TONB_DEPENDENT_REC_3"/>
    <property type="match status" value="1"/>
</dbReference>
<dbReference type="Gene3D" id="2.40.170.20">
    <property type="entry name" value="TonB-dependent receptor, beta-barrel domain"/>
    <property type="match status" value="1"/>
</dbReference>
<keyword evidence="10" id="KW-0732">Signal</keyword>
<comment type="similarity">
    <text evidence="8 9">Belongs to the TonB-dependent receptor family.</text>
</comment>
<evidence type="ECO:0000313" key="13">
    <source>
        <dbReference type="EMBL" id="MCO4293576.1"/>
    </source>
</evidence>
<dbReference type="InterPro" id="IPR036942">
    <property type="entry name" value="Beta-barrel_TonB_sf"/>
</dbReference>
<evidence type="ECO:0000256" key="5">
    <source>
        <dbReference type="ARBA" id="ARBA00023077"/>
    </source>
</evidence>
<feature type="domain" description="TonB-dependent receptor-like beta-barrel" evidence="11">
    <location>
        <begin position="598"/>
        <end position="1093"/>
    </location>
</feature>
<keyword evidence="5 9" id="KW-0798">TonB box</keyword>
<dbReference type="NCBIfam" id="TIGR04057">
    <property type="entry name" value="SusC_RagA_signa"/>
    <property type="match status" value="1"/>
</dbReference>
<evidence type="ECO:0000256" key="2">
    <source>
        <dbReference type="ARBA" id="ARBA00022448"/>
    </source>
</evidence>
<evidence type="ECO:0000256" key="6">
    <source>
        <dbReference type="ARBA" id="ARBA00023136"/>
    </source>
</evidence>
<dbReference type="GO" id="GO:0009279">
    <property type="term" value="C:cell outer membrane"/>
    <property type="evidence" value="ECO:0007669"/>
    <property type="project" value="UniProtKB-SubCell"/>
</dbReference>
<accession>A0A9X2JFL9</accession>
<dbReference type="Proteomes" id="UP001155182">
    <property type="component" value="Unassembled WGS sequence"/>
</dbReference>
<proteinExistence type="inferred from homology"/>
<organism evidence="13 14">
    <name type="scientific">Solitalea agri</name>
    <dbReference type="NCBI Taxonomy" id="2953739"/>
    <lineage>
        <taxon>Bacteria</taxon>
        <taxon>Pseudomonadati</taxon>
        <taxon>Bacteroidota</taxon>
        <taxon>Sphingobacteriia</taxon>
        <taxon>Sphingobacteriales</taxon>
        <taxon>Sphingobacteriaceae</taxon>
        <taxon>Solitalea</taxon>
    </lineage>
</organism>
<dbReference type="AlphaFoldDB" id="A0A9X2JFL9"/>
<dbReference type="RefSeq" id="WP_252588232.1">
    <property type="nucleotide sequence ID" value="NZ_JAMWYS010000036.1"/>
</dbReference>
<dbReference type="Gene3D" id="3.55.50.30">
    <property type="match status" value="1"/>
</dbReference>
<dbReference type="InterPro" id="IPR012910">
    <property type="entry name" value="Plug_dom"/>
</dbReference>
<evidence type="ECO:0000256" key="4">
    <source>
        <dbReference type="ARBA" id="ARBA00022692"/>
    </source>
</evidence>
<evidence type="ECO:0000256" key="10">
    <source>
        <dbReference type="SAM" id="SignalP"/>
    </source>
</evidence>
<keyword evidence="6 8" id="KW-0472">Membrane</keyword>
<keyword evidence="14" id="KW-1185">Reference proteome</keyword>